<evidence type="ECO:0000313" key="2">
    <source>
        <dbReference type="EMBL" id="SMC78802.1"/>
    </source>
</evidence>
<reference evidence="2 3" key="1">
    <citation type="submission" date="2017-04" db="EMBL/GenBank/DDBJ databases">
        <authorList>
            <person name="Afonso C.L."/>
            <person name="Miller P.J."/>
            <person name="Scott M.A."/>
            <person name="Spackman E."/>
            <person name="Goraichik I."/>
            <person name="Dimitrov K.M."/>
            <person name="Suarez D.L."/>
            <person name="Swayne D.E."/>
        </authorList>
    </citation>
    <scope>NUCLEOTIDE SEQUENCE [LARGE SCALE GENOMIC DNA]</scope>
    <source>
        <strain evidence="2 3">DSM 19625</strain>
    </source>
</reference>
<keyword evidence="3" id="KW-1185">Reference proteome</keyword>
<dbReference type="AlphaFoldDB" id="A0A1W2C1M2"/>
<feature type="transmembrane region" description="Helical" evidence="1">
    <location>
        <begin position="94"/>
        <end position="111"/>
    </location>
</feature>
<keyword evidence="1" id="KW-0812">Transmembrane</keyword>
<dbReference type="STRING" id="475255.SAMN04488101_10334"/>
<accession>A0A1W2C1M2</accession>
<proteinExistence type="predicted"/>
<dbReference type="Proteomes" id="UP000192678">
    <property type="component" value="Unassembled WGS sequence"/>
</dbReference>
<keyword evidence="1" id="KW-0472">Membrane</keyword>
<evidence type="ECO:0000256" key="1">
    <source>
        <dbReference type="SAM" id="Phobius"/>
    </source>
</evidence>
<keyword evidence="1" id="KW-1133">Transmembrane helix</keyword>
<name>A0A1W2C1M2_9SPHI</name>
<sequence length="116" mass="13733">MVLLLSGCALFKNTSKTNVKEIQQFSKEVDFREFVLKSGTKETQVFSYRNDSGFYQYQRIMEQVDQSASRELKTGEEALVKKELLSKKTEPPEFLGWFVVMLISMLCYLLYRRFYR</sequence>
<evidence type="ECO:0000313" key="3">
    <source>
        <dbReference type="Proteomes" id="UP000192678"/>
    </source>
</evidence>
<organism evidence="2 3">
    <name type="scientific">Pedobacter nyackensis</name>
    <dbReference type="NCBI Taxonomy" id="475255"/>
    <lineage>
        <taxon>Bacteria</taxon>
        <taxon>Pseudomonadati</taxon>
        <taxon>Bacteroidota</taxon>
        <taxon>Sphingobacteriia</taxon>
        <taxon>Sphingobacteriales</taxon>
        <taxon>Sphingobacteriaceae</taxon>
        <taxon>Pedobacter</taxon>
    </lineage>
</organism>
<gene>
    <name evidence="2" type="ORF">SAMN04488101_10334</name>
</gene>
<protein>
    <submittedName>
        <fullName evidence="2">Uncharacterized protein</fullName>
    </submittedName>
</protein>
<dbReference type="EMBL" id="FWYB01000003">
    <property type="protein sequence ID" value="SMC78802.1"/>
    <property type="molecule type" value="Genomic_DNA"/>
</dbReference>